<evidence type="ECO:0000313" key="3">
    <source>
        <dbReference type="Proteomes" id="UP000178086"/>
    </source>
</evidence>
<dbReference type="InterPro" id="IPR001584">
    <property type="entry name" value="Integrase_cat-core"/>
</dbReference>
<accession>A0A1F2UM24</accession>
<dbReference type="PANTHER" id="PTHR46889:SF4">
    <property type="entry name" value="TRANSPOSASE INSO FOR INSERTION SEQUENCE ELEMENT IS911B-RELATED"/>
    <property type="match status" value="1"/>
</dbReference>
<sequence length="247" mass="27654">MVKMELIKQHAGPYGLNRCLSVLGVAKSTYYYQLKKDEPLSKYEHLRATIAKVIEDNPAYGYRRIKHELLGLGIVLNHKPLRKLLKAWKLTLHRKIKHKAKSGIAQILEGLGERVNLVRSMETIGLFEVVFSDITEIRFAQGKVYLGTSLEAVSKRLIGYSVSRSPDSGLVVGVCRQAKAYLKKMGVNLSGVIFHQDQGSVYTGYEYVGELVKGGVKVSYSRVGTPSDNPGMESFFGRLKDEWADVF</sequence>
<feature type="domain" description="Integrase catalytic" evidence="1">
    <location>
        <begin position="119"/>
        <end position="247"/>
    </location>
</feature>
<gene>
    <name evidence="2" type="ORF">A2074_04330</name>
</gene>
<dbReference type="InterPro" id="IPR036397">
    <property type="entry name" value="RNaseH_sf"/>
</dbReference>
<dbReference type="Gene3D" id="3.30.420.10">
    <property type="entry name" value="Ribonuclease H-like superfamily/Ribonuclease H"/>
    <property type="match status" value="1"/>
</dbReference>
<evidence type="ECO:0000259" key="1">
    <source>
        <dbReference type="PROSITE" id="PS50994"/>
    </source>
</evidence>
<dbReference type="GO" id="GO:0015074">
    <property type="term" value="P:DNA integration"/>
    <property type="evidence" value="ECO:0007669"/>
    <property type="project" value="InterPro"/>
</dbReference>
<dbReference type="AlphaFoldDB" id="A0A1F2UM24"/>
<dbReference type="PANTHER" id="PTHR46889">
    <property type="entry name" value="TRANSPOSASE INSF FOR INSERTION SEQUENCE IS3B-RELATED"/>
    <property type="match status" value="1"/>
</dbReference>
<dbReference type="SUPFAM" id="SSF53098">
    <property type="entry name" value="Ribonuclease H-like"/>
    <property type="match status" value="1"/>
</dbReference>
<dbReference type="PROSITE" id="PS50994">
    <property type="entry name" value="INTEGRASE"/>
    <property type="match status" value="1"/>
</dbReference>
<feature type="non-terminal residue" evidence="2">
    <location>
        <position position="247"/>
    </location>
</feature>
<proteinExistence type="predicted"/>
<dbReference type="InterPro" id="IPR050900">
    <property type="entry name" value="Transposase_IS3/IS150/IS904"/>
</dbReference>
<dbReference type="EMBL" id="MELI01000104">
    <property type="protein sequence ID" value="OFW32096.1"/>
    <property type="molecule type" value="Genomic_DNA"/>
</dbReference>
<comment type="caution">
    <text evidence="2">The sequence shown here is derived from an EMBL/GenBank/DDBJ whole genome shotgun (WGS) entry which is preliminary data.</text>
</comment>
<evidence type="ECO:0000313" key="2">
    <source>
        <dbReference type="EMBL" id="OFW32096.1"/>
    </source>
</evidence>
<dbReference type="NCBIfam" id="NF033516">
    <property type="entry name" value="transpos_IS3"/>
    <property type="match status" value="1"/>
</dbReference>
<name>A0A1F2UM24_9ACTN</name>
<dbReference type="GO" id="GO:0003676">
    <property type="term" value="F:nucleic acid binding"/>
    <property type="evidence" value="ECO:0007669"/>
    <property type="project" value="InterPro"/>
</dbReference>
<dbReference type="InterPro" id="IPR048020">
    <property type="entry name" value="Transpos_IS3"/>
</dbReference>
<dbReference type="Pfam" id="PF00665">
    <property type="entry name" value="rve"/>
    <property type="match status" value="1"/>
</dbReference>
<reference evidence="2 3" key="1">
    <citation type="journal article" date="2016" name="Nat. Commun.">
        <title>Thousands of microbial genomes shed light on interconnected biogeochemical processes in an aquifer system.</title>
        <authorList>
            <person name="Anantharaman K."/>
            <person name="Brown C.T."/>
            <person name="Hug L.A."/>
            <person name="Sharon I."/>
            <person name="Castelle C.J."/>
            <person name="Probst A.J."/>
            <person name="Thomas B.C."/>
            <person name="Singh A."/>
            <person name="Wilkins M.J."/>
            <person name="Karaoz U."/>
            <person name="Brodie E.L."/>
            <person name="Williams K.H."/>
            <person name="Hubbard S.S."/>
            <person name="Banfield J.F."/>
        </authorList>
    </citation>
    <scope>NUCLEOTIDE SEQUENCE [LARGE SCALE GENOMIC DNA]</scope>
</reference>
<protein>
    <recommendedName>
        <fullName evidence="1">Integrase catalytic domain-containing protein</fullName>
    </recommendedName>
</protein>
<organism evidence="2 3">
    <name type="scientific">Candidatus Aquicultor primus</name>
    <dbReference type="NCBI Taxonomy" id="1797195"/>
    <lineage>
        <taxon>Bacteria</taxon>
        <taxon>Bacillati</taxon>
        <taxon>Actinomycetota</taxon>
        <taxon>Candidatus Aquicultoria</taxon>
        <taxon>Candidatus Aquicultorales</taxon>
        <taxon>Candidatus Aquicultoraceae</taxon>
        <taxon>Candidatus Aquicultor</taxon>
    </lineage>
</organism>
<dbReference type="Proteomes" id="UP000178086">
    <property type="component" value="Unassembled WGS sequence"/>
</dbReference>
<dbReference type="InterPro" id="IPR012337">
    <property type="entry name" value="RNaseH-like_sf"/>
</dbReference>